<dbReference type="Proteomes" id="UP000267159">
    <property type="component" value="Unassembled WGS sequence"/>
</dbReference>
<feature type="compositionally biased region" description="Low complexity" evidence="1">
    <location>
        <begin position="104"/>
        <end position="144"/>
    </location>
</feature>
<gene>
    <name evidence="3" type="ORF">D7Y07_20655</name>
</gene>
<dbReference type="InterPro" id="IPR002035">
    <property type="entry name" value="VWF_A"/>
</dbReference>
<evidence type="ECO:0000259" key="2">
    <source>
        <dbReference type="PROSITE" id="PS50234"/>
    </source>
</evidence>
<dbReference type="SMART" id="SM00327">
    <property type="entry name" value="VWA"/>
    <property type="match status" value="1"/>
</dbReference>
<name>A0A3L7YVW2_9BACE</name>
<feature type="domain" description="VWFA" evidence="2">
    <location>
        <begin position="280"/>
        <end position="446"/>
    </location>
</feature>
<evidence type="ECO:0000313" key="3">
    <source>
        <dbReference type="EMBL" id="RLT78190.1"/>
    </source>
</evidence>
<dbReference type="AlphaFoldDB" id="A0A3L7YVW2"/>
<dbReference type="SUPFAM" id="SSF53300">
    <property type="entry name" value="vWA-like"/>
    <property type="match status" value="1"/>
</dbReference>
<dbReference type="CDD" id="cd00198">
    <property type="entry name" value="vWFA"/>
    <property type="match status" value="1"/>
</dbReference>
<comment type="caution">
    <text evidence="3">The sequence shown here is derived from an EMBL/GenBank/DDBJ whole genome shotgun (WGS) entry which is preliminary data.</text>
</comment>
<proteinExistence type="predicted"/>
<organism evidence="3 4">
    <name type="scientific">Bacteroides acidifaciens</name>
    <dbReference type="NCBI Taxonomy" id="85831"/>
    <lineage>
        <taxon>Bacteria</taxon>
        <taxon>Pseudomonadati</taxon>
        <taxon>Bacteroidota</taxon>
        <taxon>Bacteroidia</taxon>
        <taxon>Bacteroidales</taxon>
        <taxon>Bacteroidaceae</taxon>
        <taxon>Bacteroides</taxon>
    </lineage>
</organism>
<evidence type="ECO:0000256" key="1">
    <source>
        <dbReference type="SAM" id="MobiDB-lite"/>
    </source>
</evidence>
<reference evidence="3 4" key="1">
    <citation type="submission" date="2018-09" db="EMBL/GenBank/DDBJ databases">
        <title>Murine metabolic-syndrome-specific gut microbial biobank.</title>
        <authorList>
            <person name="Liu C."/>
        </authorList>
    </citation>
    <scope>NUCLEOTIDE SEQUENCE [LARGE SCALE GENOMIC DNA]</scope>
    <source>
        <strain evidence="3 4">0.1X-D8-26</strain>
    </source>
</reference>
<evidence type="ECO:0000313" key="4">
    <source>
        <dbReference type="Proteomes" id="UP000267159"/>
    </source>
</evidence>
<dbReference type="Gene3D" id="3.40.50.410">
    <property type="entry name" value="von Willebrand factor, type A domain"/>
    <property type="match status" value="1"/>
</dbReference>
<dbReference type="InterPro" id="IPR036465">
    <property type="entry name" value="vWFA_dom_sf"/>
</dbReference>
<protein>
    <submittedName>
        <fullName evidence="3">VWA domain-containing protein</fullName>
    </submittedName>
</protein>
<dbReference type="Pfam" id="PF13519">
    <property type="entry name" value="VWA_2"/>
    <property type="match status" value="1"/>
</dbReference>
<sequence length="446" mass="50256">MPVLILFCLKKFYRTAIIKKGANIKSCPRHNKLMFLTKEALWNESLEINETDQELLTIVYELAEKFKVNGIEDRSSFLSKTEEYARTFLKLYIKDRVSSNNTKQDNQSQQDGQSQQGNQFQQGNQSQQGGQSQQANTPQQNGQNHNNVKPKDGDKNGSAFIFADLDNIKEALTALAEETNVEEFSDILSASGIKFLSESEKHKLWFSIQSANIIPIEEYANTGNKEKYTFPSTWRFGDPIGSIDIMLSFMTSPKILPGITTKKWELATRDTRGIEKKQRDLLLAVDTSGSMGSVLKSNDNMHQAVLAAYGILSYFESVKGKIALIEFDNTIRKNVSWTDDYDSIRNALLINGRGGTTFPIRSIQSVLDQSTNELVTVLITDGELNNVNESVAYFREYLYDDNKLYIFVLGDSKSINSYNILKDIGAKIYSAKLAKDFCDMVMADLA</sequence>
<accession>A0A3L7YVW2</accession>
<dbReference type="PROSITE" id="PS50234">
    <property type="entry name" value="VWFA"/>
    <property type="match status" value="1"/>
</dbReference>
<feature type="region of interest" description="Disordered" evidence="1">
    <location>
        <begin position="99"/>
        <end position="156"/>
    </location>
</feature>
<dbReference type="EMBL" id="RAZM01000165">
    <property type="protein sequence ID" value="RLT78190.1"/>
    <property type="molecule type" value="Genomic_DNA"/>
</dbReference>